<reference evidence="1 2" key="1">
    <citation type="submission" date="2007-03" db="EMBL/GenBank/DDBJ databases">
        <authorList>
            <person name="Stal L."/>
            <person name="Ferriera S."/>
            <person name="Johnson J."/>
            <person name="Kravitz S."/>
            <person name="Beeson K."/>
            <person name="Sutton G."/>
            <person name="Rogers Y.-H."/>
            <person name="Friedman R."/>
            <person name="Frazier M."/>
            <person name="Venter J.C."/>
        </authorList>
    </citation>
    <scope>NUCLEOTIDE SEQUENCE [LARGE SCALE GENOMIC DNA]</scope>
    <source>
        <strain evidence="1 2">CCY0110</strain>
    </source>
</reference>
<protein>
    <submittedName>
        <fullName evidence="1">Uncharacterized protein</fullName>
    </submittedName>
</protein>
<keyword evidence="2" id="KW-1185">Reference proteome</keyword>
<evidence type="ECO:0000313" key="1">
    <source>
        <dbReference type="EMBL" id="EAZ93571.1"/>
    </source>
</evidence>
<evidence type="ECO:0000313" key="2">
    <source>
        <dbReference type="Proteomes" id="UP000003781"/>
    </source>
</evidence>
<name>A3IID9_9CHRO</name>
<sequence length="20" mass="2329">MGMNWCLSLLLVAVKYKVFI</sequence>
<accession>A3IID9</accession>
<comment type="caution">
    <text evidence="1">The sequence shown here is derived from an EMBL/GenBank/DDBJ whole genome shotgun (WGS) entry which is preliminary data.</text>
</comment>
<gene>
    <name evidence="1" type="ORF">CY0110_17287</name>
</gene>
<organism evidence="1 2">
    <name type="scientific">Crocosphaera chwakensis CCY0110</name>
    <dbReference type="NCBI Taxonomy" id="391612"/>
    <lineage>
        <taxon>Bacteria</taxon>
        <taxon>Bacillati</taxon>
        <taxon>Cyanobacteriota</taxon>
        <taxon>Cyanophyceae</taxon>
        <taxon>Oscillatoriophycideae</taxon>
        <taxon>Chroococcales</taxon>
        <taxon>Aphanothecaceae</taxon>
        <taxon>Crocosphaera</taxon>
        <taxon>Crocosphaera chwakensis</taxon>
    </lineage>
</organism>
<dbReference type="AlphaFoldDB" id="A3IID9"/>
<dbReference type="EMBL" id="AAXW01000002">
    <property type="protein sequence ID" value="EAZ93571.1"/>
    <property type="molecule type" value="Genomic_DNA"/>
</dbReference>
<proteinExistence type="predicted"/>
<dbReference type="Proteomes" id="UP000003781">
    <property type="component" value="Unassembled WGS sequence"/>
</dbReference>